<dbReference type="OrthoDB" id="445357at2759"/>
<sequence>MSTPPHPHSPVAPQAYCSAYNGGKVLDEKGMFHHFVRQPGPNHELNGYWKFSNYKDDQGAYARGFATPEEILLAQDSGEESFDKITLTWLPGTSDPTNGKAITGTPAAHLETIYSERRVLGKSMSLRGCIPFYPLANDRNLRAYRAQRYFGQSGMQHRLPALPQAAQPSSPFDTTHLSSQSFANDSEVQLERAASPVQQLHPSTQTARENQLEPRVSGLTNEAPQSYPVVLTHVPENTRKSAKSTPYTRVPPLSTQQSNTIPTTAKLQKSAELPPIQTQKSVDKLSRQRSSKHPATLPIPGSGSFDPNAQSLAPLPLASRHISQYGNPFDQSQYQQRPHPPCVVSTSDSACSSPFHTASSSYTTSPRTSVSSMPDSLRVAYELSRTPRASLPTRVPLPQPPVDPALLATLFERPTFPLETQLHGHNHNAEANLPSSCPDVATEELHCTTDATGRSLASSVQNLEQSSTLNNPDRNVPVLKRTTASDLLQVEINRHIGRSRQVIVPIERIQSDSCTSRKVTNAAHKHDRSSGRITPLQEPPMGPYGNPYRRDLGKETTLPGALGDSNKAVLSKIDLNAEVLQPVDEAHLICTPPLTPNSSLTQSKNDYDLNDNDLPPKHYVEDLDPLETFLDPSDPFTTQPCMDCEQAGEHKWDCHIGLVKSTETLTILDYRDLTEATKRFDPGPFIGENWHVGPPKPPEPEDRAAQIMGMADVIRNEITFKDDPELHALPDELMILLWAMKTSTNVEVVQE</sequence>
<organism evidence="2 3">
    <name type="scientific">Dothidotthia symphoricarpi CBS 119687</name>
    <dbReference type="NCBI Taxonomy" id="1392245"/>
    <lineage>
        <taxon>Eukaryota</taxon>
        <taxon>Fungi</taxon>
        <taxon>Dikarya</taxon>
        <taxon>Ascomycota</taxon>
        <taxon>Pezizomycotina</taxon>
        <taxon>Dothideomycetes</taxon>
        <taxon>Pleosporomycetidae</taxon>
        <taxon>Pleosporales</taxon>
        <taxon>Dothidotthiaceae</taxon>
        <taxon>Dothidotthia</taxon>
    </lineage>
</organism>
<feature type="compositionally biased region" description="Polar residues" evidence="1">
    <location>
        <begin position="172"/>
        <end position="187"/>
    </location>
</feature>
<evidence type="ECO:0000313" key="2">
    <source>
        <dbReference type="EMBL" id="KAF2128335.1"/>
    </source>
</evidence>
<dbReference type="GeneID" id="54406705"/>
<gene>
    <name evidence="2" type="ORF">P153DRAFT_35007</name>
</gene>
<name>A0A6A6AB08_9PLEO</name>
<dbReference type="AlphaFoldDB" id="A0A6A6AB08"/>
<protein>
    <submittedName>
        <fullName evidence="2">Uncharacterized protein</fullName>
    </submittedName>
</protein>
<reference evidence="2" key="1">
    <citation type="journal article" date="2020" name="Stud. Mycol.">
        <title>101 Dothideomycetes genomes: a test case for predicting lifestyles and emergence of pathogens.</title>
        <authorList>
            <person name="Haridas S."/>
            <person name="Albert R."/>
            <person name="Binder M."/>
            <person name="Bloem J."/>
            <person name="Labutti K."/>
            <person name="Salamov A."/>
            <person name="Andreopoulos B."/>
            <person name="Baker S."/>
            <person name="Barry K."/>
            <person name="Bills G."/>
            <person name="Bluhm B."/>
            <person name="Cannon C."/>
            <person name="Castanera R."/>
            <person name="Culley D."/>
            <person name="Daum C."/>
            <person name="Ezra D."/>
            <person name="Gonzalez J."/>
            <person name="Henrissat B."/>
            <person name="Kuo A."/>
            <person name="Liang C."/>
            <person name="Lipzen A."/>
            <person name="Lutzoni F."/>
            <person name="Magnuson J."/>
            <person name="Mondo S."/>
            <person name="Nolan M."/>
            <person name="Ohm R."/>
            <person name="Pangilinan J."/>
            <person name="Park H.-J."/>
            <person name="Ramirez L."/>
            <person name="Alfaro M."/>
            <person name="Sun H."/>
            <person name="Tritt A."/>
            <person name="Yoshinaga Y."/>
            <person name="Zwiers L.-H."/>
            <person name="Turgeon B."/>
            <person name="Goodwin S."/>
            <person name="Spatafora J."/>
            <person name="Crous P."/>
            <person name="Grigoriev I."/>
        </authorList>
    </citation>
    <scope>NUCLEOTIDE SEQUENCE</scope>
    <source>
        <strain evidence="2">CBS 119687</strain>
    </source>
</reference>
<dbReference type="EMBL" id="ML977508">
    <property type="protein sequence ID" value="KAF2128335.1"/>
    <property type="molecule type" value="Genomic_DNA"/>
</dbReference>
<evidence type="ECO:0000256" key="1">
    <source>
        <dbReference type="SAM" id="MobiDB-lite"/>
    </source>
</evidence>
<feature type="compositionally biased region" description="Polar residues" evidence="1">
    <location>
        <begin position="196"/>
        <end position="209"/>
    </location>
</feature>
<feature type="compositionally biased region" description="Polar residues" evidence="1">
    <location>
        <begin position="243"/>
        <end position="267"/>
    </location>
</feature>
<accession>A0A6A6AB08</accession>
<evidence type="ECO:0000313" key="3">
    <source>
        <dbReference type="Proteomes" id="UP000799771"/>
    </source>
</evidence>
<dbReference type="RefSeq" id="XP_033522724.1">
    <property type="nucleotide sequence ID" value="XM_033666273.1"/>
</dbReference>
<proteinExistence type="predicted"/>
<feature type="region of interest" description="Disordered" evidence="1">
    <location>
        <begin position="164"/>
        <end position="310"/>
    </location>
</feature>
<dbReference type="Proteomes" id="UP000799771">
    <property type="component" value="Unassembled WGS sequence"/>
</dbReference>
<feature type="region of interest" description="Disordered" evidence="1">
    <location>
        <begin position="517"/>
        <end position="543"/>
    </location>
</feature>
<keyword evidence="3" id="KW-1185">Reference proteome</keyword>